<name>A0ABV8AGY2_9FLAO</name>
<proteinExistence type="predicted"/>
<protein>
    <recommendedName>
        <fullName evidence="3">Lipocalin-like domain-containing protein</fullName>
    </recommendedName>
</protein>
<dbReference type="Proteomes" id="UP001595812">
    <property type="component" value="Unassembled WGS sequence"/>
</dbReference>
<evidence type="ECO:0000313" key="1">
    <source>
        <dbReference type="EMBL" id="MFC3877346.1"/>
    </source>
</evidence>
<evidence type="ECO:0000313" key="2">
    <source>
        <dbReference type="Proteomes" id="UP001595812"/>
    </source>
</evidence>
<keyword evidence="2" id="KW-1185">Reference proteome</keyword>
<organism evidence="1 2">
    <name type="scientific">Winogradskyella maritima</name>
    <dbReference type="NCBI Taxonomy" id="1517766"/>
    <lineage>
        <taxon>Bacteria</taxon>
        <taxon>Pseudomonadati</taxon>
        <taxon>Bacteroidota</taxon>
        <taxon>Flavobacteriia</taxon>
        <taxon>Flavobacteriales</taxon>
        <taxon>Flavobacteriaceae</taxon>
        <taxon>Winogradskyella</taxon>
    </lineage>
</organism>
<comment type="caution">
    <text evidence="1">The sequence shown here is derived from an EMBL/GenBank/DDBJ whole genome shotgun (WGS) entry which is preliminary data.</text>
</comment>
<evidence type="ECO:0008006" key="3">
    <source>
        <dbReference type="Google" id="ProtNLM"/>
    </source>
</evidence>
<sequence>MNLLTVVVLLLTINFGFAQETYLKITKSDKENDFEMYPPGTKFELKNKHGYIVFKNSNDPGIITIDDAYTLYVYPSWKNDADVFNLKEGKIENVLTSAHSQMPTKAYSIKSNGVSGSYTVTDSKDRKGKKNLQFKLSNGITFLYEDDKYRAYLNEEYNYIRIKGKYLIESELGTLKLSFNPDNGVVWWVFEPKE</sequence>
<gene>
    <name evidence="1" type="ORF">ACFOSX_08900</name>
</gene>
<reference evidence="2" key="1">
    <citation type="journal article" date="2019" name="Int. J. Syst. Evol. Microbiol.">
        <title>The Global Catalogue of Microorganisms (GCM) 10K type strain sequencing project: providing services to taxonomists for standard genome sequencing and annotation.</title>
        <authorList>
            <consortium name="The Broad Institute Genomics Platform"/>
            <consortium name="The Broad Institute Genome Sequencing Center for Infectious Disease"/>
            <person name="Wu L."/>
            <person name="Ma J."/>
        </authorList>
    </citation>
    <scope>NUCLEOTIDE SEQUENCE [LARGE SCALE GENOMIC DNA]</scope>
    <source>
        <strain evidence="2">CECT 8979</strain>
    </source>
</reference>
<dbReference type="EMBL" id="JBHSAT010000004">
    <property type="protein sequence ID" value="MFC3877346.1"/>
    <property type="molecule type" value="Genomic_DNA"/>
</dbReference>
<accession>A0ABV8AGY2</accession>